<evidence type="ECO:0000256" key="2">
    <source>
        <dbReference type="ARBA" id="ARBA00009539"/>
    </source>
</evidence>
<comment type="caution">
    <text evidence="9">The sequence shown here is derived from an EMBL/GenBank/DDBJ whole genome shotgun (WGS) entry which is preliminary data.</text>
</comment>
<dbReference type="PRINTS" id="PR00070">
    <property type="entry name" value="DHFR"/>
</dbReference>
<dbReference type="InterPro" id="IPR001796">
    <property type="entry name" value="DHFR_dom"/>
</dbReference>
<reference evidence="9 10" key="1">
    <citation type="journal article" date="2016" name="Int. J. Syst. Evol. Microbiol.">
        <title>Peptococcus simiae sp. nov., isolated from rhesus macaque faeces and emended description of the genus Peptococcus.</title>
        <authorList>
            <person name="Shkoporov A.N."/>
            <person name="Efimov B.A."/>
            <person name="Kondova I."/>
            <person name="Ouwerling B."/>
            <person name="Chaplin A.V."/>
            <person name="Shcherbakova V.A."/>
            <person name="Langermans J.A.M."/>
        </authorList>
    </citation>
    <scope>NUCLEOTIDE SEQUENCE [LARGE SCALE GENOMIC DNA]</scope>
    <source>
        <strain evidence="9 10">M108</strain>
    </source>
</reference>
<dbReference type="EC" id="1.5.1.3" evidence="3 7"/>
<protein>
    <recommendedName>
        <fullName evidence="3 7">Dihydrofolate reductase</fullName>
        <ecNumber evidence="3 7">1.5.1.3</ecNumber>
    </recommendedName>
</protein>
<proteinExistence type="inferred from homology"/>
<comment type="pathway">
    <text evidence="1 7">Cofactor biosynthesis; tetrahydrofolate biosynthesis; 5,6,7,8-tetrahydrofolate from 7,8-dihydrofolate: step 1/1.</text>
</comment>
<dbReference type="PIRSF" id="PIRSF000194">
    <property type="entry name" value="DHFR"/>
    <property type="match status" value="1"/>
</dbReference>
<keyword evidence="5 7" id="KW-0521">NADP</keyword>
<dbReference type="CDD" id="cd00209">
    <property type="entry name" value="DHFR"/>
    <property type="match status" value="1"/>
</dbReference>
<dbReference type="Proteomes" id="UP001631949">
    <property type="component" value="Unassembled WGS sequence"/>
</dbReference>
<evidence type="ECO:0000256" key="4">
    <source>
        <dbReference type="ARBA" id="ARBA00022563"/>
    </source>
</evidence>
<dbReference type="InterPro" id="IPR012259">
    <property type="entry name" value="DHFR"/>
</dbReference>
<dbReference type="PANTHER" id="PTHR48069:SF3">
    <property type="entry name" value="DIHYDROFOLATE REDUCTASE"/>
    <property type="match status" value="1"/>
</dbReference>
<evidence type="ECO:0000313" key="9">
    <source>
        <dbReference type="EMBL" id="MFM9413583.1"/>
    </source>
</evidence>
<feature type="domain" description="DHFR" evidence="8">
    <location>
        <begin position="1"/>
        <end position="156"/>
    </location>
</feature>
<evidence type="ECO:0000256" key="5">
    <source>
        <dbReference type="ARBA" id="ARBA00022857"/>
    </source>
</evidence>
<comment type="similarity">
    <text evidence="2 7">Belongs to the dihydrofolate reductase family.</text>
</comment>
<dbReference type="EMBL" id="JBJUVG010000004">
    <property type="protein sequence ID" value="MFM9413583.1"/>
    <property type="molecule type" value="Genomic_DNA"/>
</dbReference>
<comment type="catalytic activity">
    <reaction evidence="7">
        <text>(6S)-5,6,7,8-tetrahydrofolate + NADP(+) = 7,8-dihydrofolate + NADPH + H(+)</text>
        <dbReference type="Rhea" id="RHEA:15009"/>
        <dbReference type="ChEBI" id="CHEBI:15378"/>
        <dbReference type="ChEBI" id="CHEBI:57451"/>
        <dbReference type="ChEBI" id="CHEBI:57453"/>
        <dbReference type="ChEBI" id="CHEBI:57783"/>
        <dbReference type="ChEBI" id="CHEBI:58349"/>
        <dbReference type="EC" id="1.5.1.3"/>
    </reaction>
</comment>
<evidence type="ECO:0000256" key="3">
    <source>
        <dbReference type="ARBA" id="ARBA00012856"/>
    </source>
</evidence>
<dbReference type="Gene3D" id="3.40.430.10">
    <property type="entry name" value="Dihydrofolate Reductase, subunit A"/>
    <property type="match status" value="1"/>
</dbReference>
<dbReference type="RefSeq" id="WP_408977201.1">
    <property type="nucleotide sequence ID" value="NZ_JBJUVG010000004.1"/>
</dbReference>
<dbReference type="GO" id="GO:0004146">
    <property type="term" value="F:dihydrofolate reductase activity"/>
    <property type="evidence" value="ECO:0007669"/>
    <property type="project" value="UniProtKB-EC"/>
</dbReference>
<dbReference type="InterPro" id="IPR024072">
    <property type="entry name" value="DHFR-like_dom_sf"/>
</dbReference>
<comment type="function">
    <text evidence="7">Key enzyme in folate metabolism. Catalyzes an essential reaction for de novo glycine and purine synthesis, and for DNA precursor synthesis.</text>
</comment>
<evidence type="ECO:0000259" key="8">
    <source>
        <dbReference type="PROSITE" id="PS51330"/>
    </source>
</evidence>
<sequence>MEFIVAVDRGWGIGQKGQMLFHVPADLAFFKETTMGGALLMGRKTFESLPGVLPGRLNLVLTRQAGYDAGEAQVVHSVEEALAAAGDRRLFLIGGGDLYRALLDQCEAGYVTRIDAEAPADTYFPDMGAEAGWLPPEVIREGTDNGYAFRIERYRRDQAAQE</sequence>
<dbReference type="PROSITE" id="PS51330">
    <property type="entry name" value="DHFR_2"/>
    <property type="match status" value="1"/>
</dbReference>
<dbReference type="SUPFAM" id="SSF53597">
    <property type="entry name" value="Dihydrofolate reductase-like"/>
    <property type="match status" value="1"/>
</dbReference>
<dbReference type="Pfam" id="PF00186">
    <property type="entry name" value="DHFR_1"/>
    <property type="match status" value="1"/>
</dbReference>
<accession>A0ABW9GZN8</accession>
<dbReference type="PANTHER" id="PTHR48069">
    <property type="entry name" value="DIHYDROFOLATE REDUCTASE"/>
    <property type="match status" value="1"/>
</dbReference>
<name>A0ABW9GZN8_9FIRM</name>
<evidence type="ECO:0000256" key="1">
    <source>
        <dbReference type="ARBA" id="ARBA00004903"/>
    </source>
</evidence>
<keyword evidence="10" id="KW-1185">Reference proteome</keyword>
<keyword evidence="4 7" id="KW-0554">One-carbon metabolism</keyword>
<evidence type="ECO:0000313" key="10">
    <source>
        <dbReference type="Proteomes" id="UP001631949"/>
    </source>
</evidence>
<evidence type="ECO:0000256" key="6">
    <source>
        <dbReference type="ARBA" id="ARBA00023002"/>
    </source>
</evidence>
<gene>
    <name evidence="9" type="ORF">ACKQTC_04305</name>
</gene>
<organism evidence="9 10">
    <name type="scientific">Peptococcus simiae</name>
    <dbReference type="NCBI Taxonomy" id="1643805"/>
    <lineage>
        <taxon>Bacteria</taxon>
        <taxon>Bacillati</taxon>
        <taxon>Bacillota</taxon>
        <taxon>Clostridia</taxon>
        <taxon>Eubacteriales</taxon>
        <taxon>Peptococcaceae</taxon>
        <taxon>Peptococcus</taxon>
    </lineage>
</organism>
<keyword evidence="6 7" id="KW-0560">Oxidoreductase</keyword>
<evidence type="ECO:0000256" key="7">
    <source>
        <dbReference type="PIRNR" id="PIRNR000194"/>
    </source>
</evidence>